<proteinExistence type="predicted"/>
<keyword evidence="1" id="KW-0479">Metal-binding</keyword>
<dbReference type="Proteomes" id="UP001303046">
    <property type="component" value="Unassembled WGS sequence"/>
</dbReference>
<reference evidence="4 5" key="1">
    <citation type="submission" date="2023-08" db="EMBL/GenBank/DDBJ databases">
        <title>A Necator americanus chromosomal reference genome.</title>
        <authorList>
            <person name="Ilik V."/>
            <person name="Petrzelkova K.J."/>
            <person name="Pardy F."/>
            <person name="Fuh T."/>
            <person name="Niatou-Singa F.S."/>
            <person name="Gouil Q."/>
            <person name="Baker L."/>
            <person name="Ritchie M.E."/>
            <person name="Jex A.R."/>
            <person name="Gazzola D."/>
            <person name="Li H."/>
            <person name="Toshio Fujiwara R."/>
            <person name="Zhan B."/>
            <person name="Aroian R.V."/>
            <person name="Pafco B."/>
            <person name="Schwarz E.M."/>
        </authorList>
    </citation>
    <scope>NUCLEOTIDE SEQUENCE [LARGE SCALE GENOMIC DNA]</scope>
    <source>
        <strain evidence="4 5">Aroian</strain>
        <tissue evidence="4">Whole animal</tissue>
    </source>
</reference>
<feature type="compositionally biased region" description="Basic and acidic residues" evidence="2">
    <location>
        <begin position="94"/>
        <end position="104"/>
    </location>
</feature>
<keyword evidence="1" id="KW-0862">Zinc</keyword>
<comment type="caution">
    <text evidence="4">The sequence shown here is derived from an EMBL/GenBank/DDBJ whole genome shotgun (WGS) entry which is preliminary data.</text>
</comment>
<dbReference type="SMART" id="SM00343">
    <property type="entry name" value="ZnF_C2HC"/>
    <property type="match status" value="1"/>
</dbReference>
<gene>
    <name evidence="4" type="primary">Necator_chrX.g22204</name>
    <name evidence="4" type="ORF">RB195_022043</name>
</gene>
<sequence>MMLFVSHAKGGTTGELWTRSGQMEALLAPARPFRRSTGVKGGATWHEGRSSTAAGLIRANAWSTRGAPKPLDTCRPWTDQGGMGRRHQGPLRQPEPHEDARDGAIPRSSVRGTQRWRQRIWERCEDIALATTEVWNGAGSATTSLAKKVDEGTPTLLHDIGPQHRYMVRQALSACQQQTGESSATFANRLLNLVRAATTGQDHSSQKERVLEEFVARLRPDIRYYVKLDNPLTFEQAVAKAQMVEQLLAEATADRLINPVGAARMIEVKAVAAKPPRTNFGERRYVRRSLSRTNRPRFFQQSARNQDVSRQHGIPDCRLVPSRSNCFNCGGLGHHARQCQSPAVQLPASGRRQSSLRGALPFYDRQRFSSSSVNAVYPDSDALSQELSQAREQFNALSISLRNSQAACEHSEARVSALIKRNEELASSAFGQLSQSSLRSPHNLPDVRLLFACSLILTLCTSTNAACVNSPFSVSDAFNASNLVTIGRSLGYCQ</sequence>
<evidence type="ECO:0000259" key="3">
    <source>
        <dbReference type="PROSITE" id="PS50158"/>
    </source>
</evidence>
<dbReference type="InterPro" id="IPR001878">
    <property type="entry name" value="Znf_CCHC"/>
</dbReference>
<evidence type="ECO:0000313" key="5">
    <source>
        <dbReference type="Proteomes" id="UP001303046"/>
    </source>
</evidence>
<keyword evidence="5" id="KW-1185">Reference proteome</keyword>
<keyword evidence="1" id="KW-0863">Zinc-finger</keyword>
<protein>
    <recommendedName>
        <fullName evidence="3">CCHC-type domain-containing protein</fullName>
    </recommendedName>
</protein>
<dbReference type="InterPro" id="IPR036875">
    <property type="entry name" value="Znf_CCHC_sf"/>
</dbReference>
<evidence type="ECO:0000256" key="2">
    <source>
        <dbReference type="SAM" id="MobiDB-lite"/>
    </source>
</evidence>
<dbReference type="Gene3D" id="4.10.60.10">
    <property type="entry name" value="Zinc finger, CCHC-type"/>
    <property type="match status" value="1"/>
</dbReference>
<dbReference type="PROSITE" id="PS50158">
    <property type="entry name" value="ZF_CCHC"/>
    <property type="match status" value="1"/>
</dbReference>
<organism evidence="4 5">
    <name type="scientific">Necator americanus</name>
    <name type="common">Human hookworm</name>
    <dbReference type="NCBI Taxonomy" id="51031"/>
    <lineage>
        <taxon>Eukaryota</taxon>
        <taxon>Metazoa</taxon>
        <taxon>Ecdysozoa</taxon>
        <taxon>Nematoda</taxon>
        <taxon>Chromadorea</taxon>
        <taxon>Rhabditida</taxon>
        <taxon>Rhabditina</taxon>
        <taxon>Rhabditomorpha</taxon>
        <taxon>Strongyloidea</taxon>
        <taxon>Ancylostomatidae</taxon>
        <taxon>Bunostominae</taxon>
        <taxon>Necator</taxon>
    </lineage>
</organism>
<dbReference type="Pfam" id="PF00098">
    <property type="entry name" value="zf-CCHC"/>
    <property type="match status" value="1"/>
</dbReference>
<name>A0ABR1EE14_NECAM</name>
<feature type="domain" description="CCHC-type" evidence="3">
    <location>
        <begin position="326"/>
        <end position="341"/>
    </location>
</feature>
<feature type="region of interest" description="Disordered" evidence="2">
    <location>
        <begin position="64"/>
        <end position="112"/>
    </location>
</feature>
<accession>A0ABR1EE14</accession>
<dbReference type="SUPFAM" id="SSF57756">
    <property type="entry name" value="Retrovirus zinc finger-like domains"/>
    <property type="match status" value="1"/>
</dbReference>
<evidence type="ECO:0000256" key="1">
    <source>
        <dbReference type="PROSITE-ProRule" id="PRU00047"/>
    </source>
</evidence>
<dbReference type="EMBL" id="JAVFWL010000006">
    <property type="protein sequence ID" value="KAK6760825.1"/>
    <property type="molecule type" value="Genomic_DNA"/>
</dbReference>
<evidence type="ECO:0000313" key="4">
    <source>
        <dbReference type="EMBL" id="KAK6760825.1"/>
    </source>
</evidence>